<organism evidence="2 3">
    <name type="scientific">Candidatus Enterococcus moelleringii</name>
    <dbReference type="NCBI Taxonomy" id="2815325"/>
    <lineage>
        <taxon>Bacteria</taxon>
        <taxon>Bacillati</taxon>
        <taxon>Bacillota</taxon>
        <taxon>Bacilli</taxon>
        <taxon>Lactobacillales</taxon>
        <taxon>Enterococcaceae</taxon>
        <taxon>Enterococcus</taxon>
    </lineage>
</organism>
<feature type="transmembrane region" description="Helical" evidence="1">
    <location>
        <begin position="86"/>
        <end position="111"/>
    </location>
</feature>
<reference evidence="2 3" key="1">
    <citation type="submission" date="2021-03" db="EMBL/GenBank/DDBJ databases">
        <title>Enterococcal diversity collection.</title>
        <authorList>
            <person name="Gilmore M.S."/>
            <person name="Schwartzman J."/>
            <person name="Van Tyne D."/>
            <person name="Martin M."/>
            <person name="Earl A.M."/>
            <person name="Manson A.L."/>
            <person name="Straub T."/>
            <person name="Salamzade R."/>
            <person name="Saavedra J."/>
            <person name="Lebreton F."/>
            <person name="Prichula J."/>
            <person name="Schaufler K."/>
            <person name="Gaca A."/>
            <person name="Sgardioli B."/>
            <person name="Wagenaar J."/>
            <person name="Strong T."/>
        </authorList>
    </citation>
    <scope>NUCLEOTIDE SEQUENCE [LARGE SCALE GENOMIC DNA]</scope>
    <source>
        <strain evidence="2 3">669A</strain>
    </source>
</reference>
<evidence type="ECO:0008006" key="4">
    <source>
        <dbReference type="Google" id="ProtNLM"/>
    </source>
</evidence>
<evidence type="ECO:0000313" key="2">
    <source>
        <dbReference type="EMBL" id="MBO1305857.1"/>
    </source>
</evidence>
<evidence type="ECO:0000256" key="1">
    <source>
        <dbReference type="SAM" id="Phobius"/>
    </source>
</evidence>
<protein>
    <recommendedName>
        <fullName evidence="4">Inner membrane protein</fullName>
    </recommendedName>
</protein>
<evidence type="ECO:0000313" key="3">
    <source>
        <dbReference type="Proteomes" id="UP000664601"/>
    </source>
</evidence>
<keyword evidence="1" id="KW-0812">Transmembrane</keyword>
<keyword evidence="1" id="KW-0472">Membrane</keyword>
<proteinExistence type="predicted"/>
<keyword evidence="1" id="KW-1133">Transmembrane helix</keyword>
<feature type="transmembrane region" description="Helical" evidence="1">
    <location>
        <begin position="7"/>
        <end position="24"/>
    </location>
</feature>
<feature type="transmembrane region" description="Helical" evidence="1">
    <location>
        <begin position="61"/>
        <end position="80"/>
    </location>
</feature>
<keyword evidence="3" id="KW-1185">Reference proteome</keyword>
<dbReference type="Proteomes" id="UP000664601">
    <property type="component" value="Unassembled WGS sequence"/>
</dbReference>
<gene>
    <name evidence="2" type="ORF">JZO70_06785</name>
</gene>
<comment type="caution">
    <text evidence="2">The sequence shown here is derived from an EMBL/GenBank/DDBJ whole genome shotgun (WGS) entry which is preliminary data.</text>
</comment>
<accession>A0ABS3L8B0</accession>
<dbReference type="EMBL" id="JAFREM010000011">
    <property type="protein sequence ID" value="MBO1305857.1"/>
    <property type="molecule type" value="Genomic_DNA"/>
</dbReference>
<sequence length="120" mass="14117">MKQDINHFARIVFLTLMIFLIIWRRGQFTIYSAAGLSLLLVFYMLSYVFERKWLVGRYWQLGIYCAYWFLAGTFCSLVLAGNPASLQMIVLYFGLSFIGSAIWCAVLPKLFRHRFPKKIR</sequence>
<dbReference type="RefSeq" id="WP_207672784.1">
    <property type="nucleotide sequence ID" value="NZ_JAFREM010000011.1"/>
</dbReference>
<feature type="transmembrane region" description="Helical" evidence="1">
    <location>
        <begin position="30"/>
        <end position="49"/>
    </location>
</feature>
<name>A0ABS3L8B0_9ENTE</name>